<protein>
    <submittedName>
        <fullName evidence="2">Uncharacterized protein</fullName>
    </submittedName>
</protein>
<dbReference type="EMBL" id="JACGCI010000176">
    <property type="protein sequence ID" value="KAF6742689.1"/>
    <property type="molecule type" value="Genomic_DNA"/>
</dbReference>
<gene>
    <name evidence="2" type="ORF">DFP72DRAFT_1179091</name>
</gene>
<feature type="chain" id="PRO_5034520523" evidence="1">
    <location>
        <begin position="23"/>
        <end position="185"/>
    </location>
</feature>
<organism evidence="2 3">
    <name type="scientific">Ephemerocybe angulata</name>
    <dbReference type="NCBI Taxonomy" id="980116"/>
    <lineage>
        <taxon>Eukaryota</taxon>
        <taxon>Fungi</taxon>
        <taxon>Dikarya</taxon>
        <taxon>Basidiomycota</taxon>
        <taxon>Agaricomycotina</taxon>
        <taxon>Agaricomycetes</taxon>
        <taxon>Agaricomycetidae</taxon>
        <taxon>Agaricales</taxon>
        <taxon>Agaricineae</taxon>
        <taxon>Psathyrellaceae</taxon>
        <taxon>Ephemerocybe</taxon>
    </lineage>
</organism>
<feature type="signal peptide" evidence="1">
    <location>
        <begin position="1"/>
        <end position="22"/>
    </location>
</feature>
<comment type="caution">
    <text evidence="2">The sequence shown here is derived from an EMBL/GenBank/DDBJ whole genome shotgun (WGS) entry which is preliminary data.</text>
</comment>
<keyword evidence="1" id="KW-0732">Signal</keyword>
<proteinExistence type="predicted"/>
<keyword evidence="3" id="KW-1185">Reference proteome</keyword>
<reference evidence="2 3" key="1">
    <citation type="submission" date="2020-07" db="EMBL/GenBank/DDBJ databases">
        <title>Comparative genomics of pyrophilous fungi reveals a link between fire events and developmental genes.</title>
        <authorList>
            <consortium name="DOE Joint Genome Institute"/>
            <person name="Steindorff A.S."/>
            <person name="Carver A."/>
            <person name="Calhoun S."/>
            <person name="Stillman K."/>
            <person name="Liu H."/>
            <person name="Lipzen A."/>
            <person name="Pangilinan J."/>
            <person name="Labutti K."/>
            <person name="Bruns T.D."/>
            <person name="Grigoriev I.V."/>
        </authorList>
    </citation>
    <scope>NUCLEOTIDE SEQUENCE [LARGE SCALE GENOMIC DNA]</scope>
    <source>
        <strain evidence="2 3">CBS 144469</strain>
    </source>
</reference>
<evidence type="ECO:0000313" key="3">
    <source>
        <dbReference type="Proteomes" id="UP000521943"/>
    </source>
</evidence>
<dbReference type="Proteomes" id="UP000521943">
    <property type="component" value="Unassembled WGS sequence"/>
</dbReference>
<name>A0A8H6H925_9AGAR</name>
<evidence type="ECO:0000256" key="1">
    <source>
        <dbReference type="SAM" id="SignalP"/>
    </source>
</evidence>
<dbReference type="AlphaFoldDB" id="A0A8H6H925"/>
<accession>A0A8H6H925</accession>
<sequence>MIFHTLPMVGLLLAGLVALASAAHFDYQEFDSRDSLYDARDYVNVPFQHSLRAFLEGAVPAHKHTARALALADAIDGRAPADLEARVFGLGKTMQVEVRRVKGASVRIQVGENDTGAKIKKKIKDAIQLNKGETIKLKSIEDIKRLYVGTNQKAMDVLTDGAKFWSFTGEGKEDINTLWMYTTWV</sequence>
<evidence type="ECO:0000313" key="2">
    <source>
        <dbReference type="EMBL" id="KAF6742689.1"/>
    </source>
</evidence>